<reference evidence="2 3" key="1">
    <citation type="journal article" date="2018" name="Mar. Genomics">
        <title>Complete genome sequence of Marinifilaceae bacterium strain SPP2, isolated from the Antarctic marine sediment.</title>
        <authorList>
            <person name="Watanabe M."/>
            <person name="Kojima H."/>
            <person name="Fukui M."/>
        </authorList>
    </citation>
    <scope>NUCLEOTIDE SEQUENCE [LARGE SCALE GENOMIC DNA]</scope>
    <source>
        <strain evidence="2 3">SPP2</strain>
    </source>
</reference>
<keyword evidence="3" id="KW-1185">Reference proteome</keyword>
<keyword evidence="1" id="KW-0472">Membrane</keyword>
<feature type="transmembrane region" description="Helical" evidence="1">
    <location>
        <begin position="132"/>
        <end position="154"/>
    </location>
</feature>
<feature type="transmembrane region" description="Helical" evidence="1">
    <location>
        <begin position="166"/>
        <end position="196"/>
    </location>
</feature>
<feature type="transmembrane region" description="Helical" evidence="1">
    <location>
        <begin position="216"/>
        <end position="234"/>
    </location>
</feature>
<dbReference type="PANTHER" id="PTHR43471">
    <property type="entry name" value="ABC TRANSPORTER PERMEASE"/>
    <property type="match status" value="1"/>
</dbReference>
<dbReference type="GO" id="GO:0140359">
    <property type="term" value="F:ABC-type transporter activity"/>
    <property type="evidence" value="ECO:0007669"/>
    <property type="project" value="InterPro"/>
</dbReference>
<keyword evidence="1" id="KW-1133">Transmembrane helix</keyword>
<dbReference type="EMBL" id="AP018042">
    <property type="protein sequence ID" value="BAX79664.1"/>
    <property type="molecule type" value="Genomic_DNA"/>
</dbReference>
<reference evidence="3" key="2">
    <citation type="journal article" date="2020" name="Antonie Van Leeuwenhoek">
        <title>Labilibaculum antarcticum sp. nov., a novel facultative anaerobic, psychrotorelant bacterium isolated from marine sediment of Antarctica.</title>
        <authorList>
            <person name="Watanabe M."/>
            <person name="Kojima H."/>
            <person name="Fukui M."/>
        </authorList>
    </citation>
    <scope>NUCLEOTIDE SEQUENCE [LARGE SCALE GENOMIC DNA]</scope>
    <source>
        <strain evidence="3">SPP2</strain>
    </source>
</reference>
<evidence type="ECO:0000313" key="2">
    <source>
        <dbReference type="EMBL" id="BAX79664.1"/>
    </source>
</evidence>
<protein>
    <submittedName>
        <fullName evidence="2">ABC transporter permease</fullName>
    </submittedName>
</protein>
<dbReference type="RefSeq" id="WP_096428556.1">
    <property type="nucleotide sequence ID" value="NZ_AP018042.1"/>
</dbReference>
<feature type="transmembrane region" description="Helical" evidence="1">
    <location>
        <begin position="96"/>
        <end position="120"/>
    </location>
</feature>
<gene>
    <name evidence="2" type="ORF">ALGA_1279</name>
</gene>
<sequence>MKQIIHIASRELSTFFDSLTAYVLIVIFLGFSGFFTWVYGADIFFVGQANLNTFFMVAYWSLFIFIPALTMKSIAGELKAGTLELLLTKPVSDWQLILGKFLSTLLLIVIALAPTVIYYFTLWAIGPVDHSAILLGYVGLLLMSMVYISIGLLTSCIASNPIIASLTALSIGIFFHIIFDVLAANFVGFLGSFFSYMSLSTHFESISRGVVDTKDLIYFLSIVFFCLFTSKMILSNRNL</sequence>
<evidence type="ECO:0000256" key="1">
    <source>
        <dbReference type="SAM" id="Phobius"/>
    </source>
</evidence>
<dbReference type="Pfam" id="PF12679">
    <property type="entry name" value="ABC2_membrane_2"/>
    <property type="match status" value="1"/>
</dbReference>
<name>A0A1Y1CH52_9BACT</name>
<dbReference type="KEGG" id="mbas:ALGA_1279"/>
<proteinExistence type="predicted"/>
<feature type="transmembrane region" description="Helical" evidence="1">
    <location>
        <begin position="53"/>
        <end position="75"/>
    </location>
</feature>
<dbReference type="GO" id="GO:0005886">
    <property type="term" value="C:plasma membrane"/>
    <property type="evidence" value="ECO:0007669"/>
    <property type="project" value="UniProtKB-SubCell"/>
</dbReference>
<keyword evidence="1" id="KW-0812">Transmembrane</keyword>
<dbReference type="OrthoDB" id="9794512at2"/>
<accession>A0A1Y1CH52</accession>
<organism evidence="2 3">
    <name type="scientific">Labilibaculum antarcticum</name>
    <dbReference type="NCBI Taxonomy" id="1717717"/>
    <lineage>
        <taxon>Bacteria</taxon>
        <taxon>Pseudomonadati</taxon>
        <taxon>Bacteroidota</taxon>
        <taxon>Bacteroidia</taxon>
        <taxon>Marinilabiliales</taxon>
        <taxon>Marinifilaceae</taxon>
        <taxon>Labilibaculum</taxon>
    </lineage>
</organism>
<dbReference type="AlphaFoldDB" id="A0A1Y1CH52"/>
<feature type="transmembrane region" description="Helical" evidence="1">
    <location>
        <begin position="21"/>
        <end position="41"/>
    </location>
</feature>
<evidence type="ECO:0000313" key="3">
    <source>
        <dbReference type="Proteomes" id="UP000218267"/>
    </source>
</evidence>
<dbReference type="Proteomes" id="UP000218267">
    <property type="component" value="Chromosome"/>
</dbReference>